<accession>A0A087GLU4</accession>
<dbReference type="Proteomes" id="UP000029120">
    <property type="component" value="Chromosome 6"/>
</dbReference>
<comment type="similarity">
    <text evidence="14">Belongs to the TRAFAC class TrmE-Era-EngA-EngB-Septin-like GTPase superfamily. AIG1/Toc34/Toc159-like paraseptin GTPase family. TOC159 subfamily.</text>
</comment>
<evidence type="ECO:0000256" key="4">
    <source>
        <dbReference type="ARBA" id="ARBA00022679"/>
    </source>
</evidence>
<dbReference type="InterPro" id="IPR029044">
    <property type="entry name" value="Nucleotide-diphossugar_trans"/>
</dbReference>
<dbReference type="Gramene" id="KFK30846">
    <property type="protein sequence ID" value="KFK30846"/>
    <property type="gene ID" value="AALP_AA6G033100"/>
</dbReference>
<evidence type="ECO:0000256" key="3">
    <source>
        <dbReference type="ARBA" id="ARBA00022676"/>
    </source>
</evidence>
<dbReference type="GO" id="GO:0009707">
    <property type="term" value="C:chloroplast outer membrane"/>
    <property type="evidence" value="ECO:0007669"/>
    <property type="project" value="UniProtKB-SubCell"/>
</dbReference>
<keyword evidence="11" id="KW-0472">Membrane</keyword>
<protein>
    <recommendedName>
        <fullName evidence="16">xyloglucan 6-xylosyltransferase</fullName>
        <ecNumber evidence="16">2.4.2.39</ecNumber>
    </recommendedName>
</protein>
<proteinExistence type="inferred from homology"/>
<dbReference type="GO" id="GO:0016758">
    <property type="term" value="F:hexosyltransferase activity"/>
    <property type="evidence" value="ECO:0007669"/>
    <property type="project" value="TreeGrafter"/>
</dbReference>
<dbReference type="GO" id="GO:0033843">
    <property type="term" value="F:xyloglucan 6-xylosyltransferase activity"/>
    <property type="evidence" value="ECO:0007669"/>
    <property type="project" value="UniProtKB-EC"/>
</dbReference>
<dbReference type="GO" id="GO:0005802">
    <property type="term" value="C:trans-Golgi network"/>
    <property type="evidence" value="ECO:0007669"/>
    <property type="project" value="TreeGrafter"/>
</dbReference>
<feature type="compositionally biased region" description="Gly residues" evidence="17">
    <location>
        <begin position="1140"/>
        <end position="1153"/>
    </location>
</feature>
<keyword evidence="5" id="KW-0812">Transmembrane</keyword>
<feature type="compositionally biased region" description="Acidic residues" evidence="17">
    <location>
        <begin position="128"/>
        <end position="142"/>
    </location>
</feature>
<dbReference type="PANTHER" id="PTHR31311">
    <property type="entry name" value="XYLOGLUCAN 6-XYLOSYLTRANSFERASE 5-RELATED-RELATED"/>
    <property type="match status" value="1"/>
</dbReference>
<evidence type="ECO:0000313" key="19">
    <source>
        <dbReference type="EMBL" id="KFK30846.1"/>
    </source>
</evidence>
<dbReference type="PROSITE" id="PS51720">
    <property type="entry name" value="G_AIG1"/>
    <property type="match status" value="1"/>
</dbReference>
<dbReference type="EMBL" id="CM002874">
    <property type="protein sequence ID" value="KFK30846.1"/>
    <property type="molecule type" value="Genomic_DNA"/>
</dbReference>
<dbReference type="PANTHER" id="PTHR31311:SF5">
    <property type="entry name" value="XYLOGLUCAN 6-XYLOSYLTRANSFERASE 2"/>
    <property type="match status" value="1"/>
</dbReference>
<feature type="region of interest" description="Disordered" evidence="17">
    <location>
        <begin position="1"/>
        <end position="28"/>
    </location>
</feature>
<evidence type="ECO:0000256" key="5">
    <source>
        <dbReference type="ARBA" id="ARBA00022692"/>
    </source>
</evidence>
<evidence type="ECO:0000256" key="13">
    <source>
        <dbReference type="ARBA" id="ARBA00023766"/>
    </source>
</evidence>
<dbReference type="InterPro" id="IPR006703">
    <property type="entry name" value="G_AIG1"/>
</dbReference>
<dbReference type="EC" id="2.4.2.39" evidence="16"/>
<dbReference type="Pfam" id="PF05637">
    <property type="entry name" value="Glyco_transf_34"/>
    <property type="match status" value="1"/>
</dbReference>
<keyword evidence="6" id="KW-0547">Nucleotide-binding</keyword>
<keyword evidence="4" id="KW-0808">Transferase</keyword>
<evidence type="ECO:0000256" key="16">
    <source>
        <dbReference type="ARBA" id="ARBA00066326"/>
    </source>
</evidence>
<evidence type="ECO:0000259" key="18">
    <source>
        <dbReference type="PROSITE" id="PS51720"/>
    </source>
</evidence>
<keyword evidence="3" id="KW-0328">Glycosyltransferase</keyword>
<evidence type="ECO:0000313" key="20">
    <source>
        <dbReference type="Proteomes" id="UP000029120"/>
    </source>
</evidence>
<sequence>MVAPPDKTSGQTSSVAGRDGEDGRVLSSGKGFDTLSQFLAGKSENCVVGEADNHGLSDSDSSISPMIEFVSDNSVSTMSKVVSFETTMEEEGIEKDGVDKFENLSVDVKEKEVVDDEKESENEVKSVEEDDERSLVSGEDDDDEKRYQVLVEEEIVKFISSESVNVVDKKSPCIEELEDLAAAYDGDFELRGKETSEVVKVEIGEKKESSIVVNTDAKAEVNNVEEVRDKILVSDIVSTCEFSDVAKDIYMGSSGGEEIVNLTSSEFVNVGKIDNHSEAVKKEKSMVDAKEDSKAEVESHLNKVREVSEVNNVEQVGEKILVSDIVSTCEFSAEDKEIDKGSSGREGVVGFVGVSDSNEVTKEMIFGSYKAAGLFLDESEKASFGNDKHSDETSILSNELDKIDGHIVSDSDDESEETKFNPAVVAAFLKAITGGSSDGSNLSSSLRLMQSRPTRFNVFLNPQVAMGGESESNLSEEEKQKLEKLQSIRVKYLRLVQRLGKSVDDSIATQVLYRLALIAGRNSGQLFSLDTVKEMVRESEAEGKEDLKFSLNILVLGKSGVGKSATINSILGEQKVSTDAFGPSTTSVRKISGTVNGVEITIIETPGLKPYAMDQSINAKMLDSVKKVMKKCPPDVVLYVDRLDAQNRGLNNMSLLRTITTSLDSSIWENAIVTLTHAASAPPDGPSGTPLSYDEHGEDDEYDQLPPFKPLRKTQLDKLSKEQREAYFDEYHYRVKLLQKKQWREELRRMRERKKNGKKKVDESEYGYPKGEEEASPASVPGLSPDIFLPPSFDSDDSLYLYRSLEPTSQLLIKSVLDSQGWDHDIGLNRVIAEYNIAIANRFPAGVSLQMTKDKKDFNILLNSFACAKHGDNGSTMAEFLVHGSEQLMYLLKAETTLKDSKKKNNNTTLGGLVAYVGGNFANGFTMDRQFALGERLILVTSAGISRSQGDSAYEGNVEIRLREADYPIGQNQSALRMSLTKSKDGYTVTVTHSKISPPVINTTTSPPPPTQPSKIFRQSLLKLSHCPNANLFESFVNGNSDLVLKHSNQTFRVSRSEKKMIERCLGAYRCRRIQRALRHLKVTILCLVLTVVVLRGTIGAGKFGTPEQDFDEIRQLVHTSRKRGEPHRVLEEIQTGGDSSSGGNSGGGGGGSNNYETFDINKIFVDEGEEEKPDTSKPYTLGPKISDWNEQRSDWLAKNPSFPNFIGPNKPRVLLVTGSAPKPCENPVGDHYLLKSIKNKIDYCRLHGIEIFYNMALLDAEMAGFWAKLPLIRKLLLSHPEIEFLWWMDSDAMFTDMAFELPWERYKDYNLVMHGWNEMVYDQKNWIGLNTGSFLLRNNQWALDLLDTWAPMGPKGKIREEAGKVLTRELKDRPVFEADDQSAMVYLLATQRETWGNKVYLESGYYLHGYWGILVDRYEEMIENYHPGLGDHRWPLVTHFVGCKPCGKFGDYPVERCLKQMDRAFNFGDNQILQIYGFTHKSLASRKVKRVRNETSNPLEMKDELGLLHPAFKAVKVQQTNQV</sequence>
<comment type="similarity">
    <text evidence="2">Belongs to the glycosyltransferase 34 family.</text>
</comment>
<evidence type="ECO:0000256" key="2">
    <source>
        <dbReference type="ARBA" id="ARBA00005664"/>
    </source>
</evidence>
<feature type="domain" description="AIG1-type G" evidence="18">
    <location>
        <begin position="548"/>
        <end position="772"/>
    </location>
</feature>
<feature type="region of interest" description="Disordered" evidence="17">
    <location>
        <begin position="678"/>
        <end position="708"/>
    </location>
</feature>
<feature type="region of interest" description="Disordered" evidence="17">
    <location>
        <begin position="1134"/>
        <end position="1156"/>
    </location>
</feature>
<feature type="region of interest" description="Disordered" evidence="17">
    <location>
        <begin position="751"/>
        <end position="781"/>
    </location>
</feature>
<dbReference type="GO" id="GO:0005768">
    <property type="term" value="C:endosome"/>
    <property type="evidence" value="ECO:0007669"/>
    <property type="project" value="TreeGrafter"/>
</dbReference>
<keyword evidence="7" id="KW-1002">Plastid outer membrane</keyword>
<dbReference type="InterPro" id="IPR027417">
    <property type="entry name" value="P-loop_NTPase"/>
</dbReference>
<dbReference type="eggNOG" id="KOG4748">
    <property type="taxonomic scope" value="Eukaryota"/>
</dbReference>
<dbReference type="Pfam" id="PF11886">
    <property type="entry name" value="TOC159_MAD"/>
    <property type="match status" value="1"/>
</dbReference>
<keyword evidence="20" id="KW-1185">Reference proteome</keyword>
<comment type="subcellular location">
    <subcellularLocation>
        <location evidence="1">Golgi apparatus membrane</location>
        <topology evidence="1">Single-pass type II membrane protein</topology>
    </subcellularLocation>
    <subcellularLocation>
        <location evidence="13">Plastid</location>
        <location evidence="13">Chloroplast outer membrane</location>
        <topology evidence="13">Single-pass membrane protein</topology>
    </subcellularLocation>
</comment>
<evidence type="ECO:0000256" key="6">
    <source>
        <dbReference type="ARBA" id="ARBA00022741"/>
    </source>
</evidence>
<dbReference type="InterPro" id="IPR024283">
    <property type="entry name" value="TOC159_MAD"/>
</dbReference>
<dbReference type="GO" id="GO:0005525">
    <property type="term" value="F:GTP binding"/>
    <property type="evidence" value="ECO:0007669"/>
    <property type="project" value="InterPro"/>
</dbReference>
<organism evidence="19 20">
    <name type="scientific">Arabis alpina</name>
    <name type="common">Alpine rock-cress</name>
    <dbReference type="NCBI Taxonomy" id="50452"/>
    <lineage>
        <taxon>Eukaryota</taxon>
        <taxon>Viridiplantae</taxon>
        <taxon>Streptophyta</taxon>
        <taxon>Embryophyta</taxon>
        <taxon>Tracheophyta</taxon>
        <taxon>Spermatophyta</taxon>
        <taxon>Magnoliopsida</taxon>
        <taxon>eudicotyledons</taxon>
        <taxon>Gunneridae</taxon>
        <taxon>Pentapetalae</taxon>
        <taxon>rosids</taxon>
        <taxon>malvids</taxon>
        <taxon>Brassicales</taxon>
        <taxon>Brassicaceae</taxon>
        <taxon>Arabideae</taxon>
        <taxon>Arabis</taxon>
    </lineage>
</organism>
<evidence type="ECO:0000256" key="1">
    <source>
        <dbReference type="ARBA" id="ARBA00004323"/>
    </source>
</evidence>
<evidence type="ECO:0000256" key="14">
    <source>
        <dbReference type="ARBA" id="ARBA00023775"/>
    </source>
</evidence>
<evidence type="ECO:0000256" key="15">
    <source>
        <dbReference type="ARBA" id="ARBA00051628"/>
    </source>
</evidence>
<keyword evidence="7" id="KW-0934">Plastid</keyword>
<evidence type="ECO:0000256" key="10">
    <source>
        <dbReference type="ARBA" id="ARBA00023034"/>
    </source>
</evidence>
<dbReference type="GO" id="GO:0000139">
    <property type="term" value="C:Golgi membrane"/>
    <property type="evidence" value="ECO:0007669"/>
    <property type="project" value="UniProtKB-SubCell"/>
</dbReference>
<evidence type="ECO:0000256" key="11">
    <source>
        <dbReference type="ARBA" id="ARBA00023136"/>
    </source>
</evidence>
<dbReference type="Gene3D" id="3.90.550.10">
    <property type="entry name" value="Spore Coat Polysaccharide Biosynthesis Protein SpsA, Chain A"/>
    <property type="match status" value="1"/>
</dbReference>
<keyword evidence="12" id="KW-0325">Glycoprotein</keyword>
<name>A0A087GLU4_ARAAL</name>
<dbReference type="Gene3D" id="3.40.50.300">
    <property type="entry name" value="P-loop containing nucleotide triphosphate hydrolases"/>
    <property type="match status" value="1"/>
</dbReference>
<keyword evidence="9" id="KW-1133">Transmembrane helix</keyword>
<keyword evidence="10" id="KW-0333">Golgi apparatus</keyword>
<feature type="region of interest" description="Disordered" evidence="17">
    <location>
        <begin position="110"/>
        <end position="142"/>
    </location>
</feature>
<dbReference type="InterPro" id="IPR008630">
    <property type="entry name" value="Glyco_trans_34"/>
</dbReference>
<reference evidence="20" key="1">
    <citation type="journal article" date="2015" name="Nat. Plants">
        <title>Genome expansion of Arabis alpina linked with retrotransposition and reduced symmetric DNA methylation.</title>
        <authorList>
            <person name="Willing E.M."/>
            <person name="Rawat V."/>
            <person name="Mandakova T."/>
            <person name="Maumus F."/>
            <person name="James G.V."/>
            <person name="Nordstroem K.J."/>
            <person name="Becker C."/>
            <person name="Warthmann N."/>
            <person name="Chica C."/>
            <person name="Szarzynska B."/>
            <person name="Zytnicki M."/>
            <person name="Albani M.C."/>
            <person name="Kiefer C."/>
            <person name="Bergonzi S."/>
            <person name="Castaings L."/>
            <person name="Mateos J.L."/>
            <person name="Berns M.C."/>
            <person name="Bujdoso N."/>
            <person name="Piofczyk T."/>
            <person name="de Lorenzo L."/>
            <person name="Barrero-Sicilia C."/>
            <person name="Mateos I."/>
            <person name="Piednoel M."/>
            <person name="Hagmann J."/>
            <person name="Chen-Min-Tao R."/>
            <person name="Iglesias-Fernandez R."/>
            <person name="Schuster S.C."/>
            <person name="Alonso-Blanco C."/>
            <person name="Roudier F."/>
            <person name="Carbonero P."/>
            <person name="Paz-Ares J."/>
            <person name="Davis S.J."/>
            <person name="Pecinka A."/>
            <person name="Quesneville H."/>
            <person name="Colot V."/>
            <person name="Lysak M.A."/>
            <person name="Weigel D."/>
            <person name="Coupland G."/>
            <person name="Schneeberger K."/>
        </authorList>
    </citation>
    <scope>NUCLEOTIDE SEQUENCE [LARGE SCALE GENOMIC DNA]</scope>
    <source>
        <strain evidence="20">cv. Pajares</strain>
    </source>
</reference>
<evidence type="ECO:0000256" key="8">
    <source>
        <dbReference type="ARBA" id="ARBA00022968"/>
    </source>
</evidence>
<evidence type="ECO:0000256" key="17">
    <source>
        <dbReference type="SAM" id="MobiDB-lite"/>
    </source>
</evidence>
<evidence type="ECO:0000256" key="7">
    <source>
        <dbReference type="ARBA" id="ARBA00022805"/>
    </source>
</evidence>
<dbReference type="Pfam" id="PF04548">
    <property type="entry name" value="AIG1"/>
    <property type="match status" value="1"/>
</dbReference>
<dbReference type="OrthoDB" id="8954335at2759"/>
<gene>
    <name evidence="19" type="ordered locus">AALP_Aa6g033100</name>
</gene>
<dbReference type="SUPFAM" id="SSF52540">
    <property type="entry name" value="P-loop containing nucleoside triphosphate hydrolases"/>
    <property type="match status" value="1"/>
</dbReference>
<evidence type="ECO:0000256" key="9">
    <source>
        <dbReference type="ARBA" id="ARBA00022989"/>
    </source>
</evidence>
<dbReference type="GO" id="GO:0035252">
    <property type="term" value="F:UDP-xylosyltransferase activity"/>
    <property type="evidence" value="ECO:0007669"/>
    <property type="project" value="TreeGrafter"/>
</dbReference>
<keyword evidence="8" id="KW-0735">Signal-anchor</keyword>
<comment type="catalytic activity">
    <reaction evidence="15">
        <text>Transfers an alpha-D-xylosyl residue from UDP-D-xylose to a glucose residue in xyloglucan, forming an alpha-(1-&gt;6)-D-xylosyl-D-glucose linkage.</text>
        <dbReference type="EC" id="2.4.2.39"/>
    </reaction>
</comment>
<evidence type="ECO:0000256" key="12">
    <source>
        <dbReference type="ARBA" id="ARBA00023180"/>
    </source>
</evidence>
<dbReference type="GO" id="GO:0009969">
    <property type="term" value="P:xyloglucan biosynthetic process"/>
    <property type="evidence" value="ECO:0007669"/>
    <property type="project" value="TreeGrafter"/>
</dbReference>
<dbReference type="FunFam" id="3.90.550.10:FF:000032">
    <property type="entry name" value="xyloglucan 6-xylosyltransferase 2"/>
    <property type="match status" value="1"/>
</dbReference>